<keyword evidence="1" id="KW-1133">Transmembrane helix</keyword>
<dbReference type="Proteomes" id="UP000585272">
    <property type="component" value="Unassembled WGS sequence"/>
</dbReference>
<protein>
    <submittedName>
        <fullName evidence="2">Uncharacterized protein</fullName>
    </submittedName>
</protein>
<evidence type="ECO:0000256" key="1">
    <source>
        <dbReference type="SAM" id="Phobius"/>
    </source>
</evidence>
<sequence>MPDALQWPVIAAMLVLGLAMLQAGLSAAGACLAPRRG</sequence>
<evidence type="ECO:0000313" key="3">
    <source>
        <dbReference type="Proteomes" id="UP000585272"/>
    </source>
</evidence>
<feature type="transmembrane region" description="Helical" evidence="1">
    <location>
        <begin position="6"/>
        <end position="33"/>
    </location>
</feature>
<dbReference type="AlphaFoldDB" id="A0A840I7N9"/>
<reference evidence="2 3" key="1">
    <citation type="submission" date="2020-08" db="EMBL/GenBank/DDBJ databases">
        <title>Genomic Encyclopedia of Archaeal and Bacterial Type Strains, Phase II (KMG-II): from individual species to whole genera.</title>
        <authorList>
            <person name="Goeker M."/>
        </authorList>
    </citation>
    <scope>NUCLEOTIDE SEQUENCE [LARGE SCALE GENOMIC DNA]</scope>
    <source>
        <strain evidence="2 3">DSM 23288</strain>
    </source>
</reference>
<keyword evidence="3" id="KW-1185">Reference proteome</keyword>
<name>A0A840I7N9_9ACTN</name>
<comment type="caution">
    <text evidence="2">The sequence shown here is derived from an EMBL/GenBank/DDBJ whole genome shotgun (WGS) entry which is preliminary data.</text>
</comment>
<organism evidence="2 3">
    <name type="scientific">Conexibacter arvalis</name>
    <dbReference type="NCBI Taxonomy" id="912552"/>
    <lineage>
        <taxon>Bacteria</taxon>
        <taxon>Bacillati</taxon>
        <taxon>Actinomycetota</taxon>
        <taxon>Thermoleophilia</taxon>
        <taxon>Solirubrobacterales</taxon>
        <taxon>Conexibacteraceae</taxon>
        <taxon>Conexibacter</taxon>
    </lineage>
</organism>
<evidence type="ECO:0000313" key="2">
    <source>
        <dbReference type="EMBL" id="MBB4660532.1"/>
    </source>
</evidence>
<gene>
    <name evidence="2" type="ORF">BDZ31_000105</name>
</gene>
<dbReference type="EMBL" id="JACHNU010000001">
    <property type="protein sequence ID" value="MBB4660532.1"/>
    <property type="molecule type" value="Genomic_DNA"/>
</dbReference>
<keyword evidence="1" id="KW-0812">Transmembrane</keyword>
<accession>A0A840I7N9</accession>
<keyword evidence="1" id="KW-0472">Membrane</keyword>
<proteinExistence type="predicted"/>